<dbReference type="Proteomes" id="UP000749559">
    <property type="component" value="Unassembled WGS sequence"/>
</dbReference>
<feature type="domain" description="C2" evidence="3">
    <location>
        <begin position="392"/>
        <end position="526"/>
    </location>
</feature>
<accession>A0A8S4PWR4</accession>
<dbReference type="GO" id="GO:0005509">
    <property type="term" value="F:calcium ion binding"/>
    <property type="evidence" value="ECO:0007669"/>
    <property type="project" value="TreeGrafter"/>
</dbReference>
<proteinExistence type="predicted"/>
<dbReference type="GO" id="GO:0048791">
    <property type="term" value="P:calcium ion-regulated exocytosis of neurotransmitter"/>
    <property type="evidence" value="ECO:0007669"/>
    <property type="project" value="TreeGrafter"/>
</dbReference>
<evidence type="ECO:0000313" key="5">
    <source>
        <dbReference type="Proteomes" id="UP000749559"/>
    </source>
</evidence>
<dbReference type="PANTHER" id="PTHR10024:SF351">
    <property type="entry name" value="SYNAPTOTAGMIN-4-LIKE"/>
    <property type="match status" value="1"/>
</dbReference>
<evidence type="ECO:0000256" key="1">
    <source>
        <dbReference type="SAM" id="MobiDB-lite"/>
    </source>
</evidence>
<dbReference type="GO" id="GO:0030276">
    <property type="term" value="F:clathrin binding"/>
    <property type="evidence" value="ECO:0007669"/>
    <property type="project" value="TreeGrafter"/>
</dbReference>
<dbReference type="EMBL" id="CAIIXF020000010">
    <property type="protein sequence ID" value="CAH1797868.1"/>
    <property type="molecule type" value="Genomic_DNA"/>
</dbReference>
<dbReference type="PROSITE" id="PS50004">
    <property type="entry name" value="C2"/>
    <property type="match status" value="2"/>
</dbReference>
<name>A0A8S4PWR4_OWEFU</name>
<keyword evidence="2" id="KW-0472">Membrane</keyword>
<dbReference type="InterPro" id="IPR000008">
    <property type="entry name" value="C2_dom"/>
</dbReference>
<dbReference type="InterPro" id="IPR035892">
    <property type="entry name" value="C2_domain_sf"/>
</dbReference>
<comment type="caution">
    <text evidence="4">The sequence shown here is derived from an EMBL/GenBank/DDBJ whole genome shotgun (WGS) entry which is preliminary data.</text>
</comment>
<dbReference type="GO" id="GO:0030424">
    <property type="term" value="C:axon"/>
    <property type="evidence" value="ECO:0007669"/>
    <property type="project" value="TreeGrafter"/>
</dbReference>
<organism evidence="4 5">
    <name type="scientific">Owenia fusiformis</name>
    <name type="common">Polychaete worm</name>
    <dbReference type="NCBI Taxonomy" id="6347"/>
    <lineage>
        <taxon>Eukaryota</taxon>
        <taxon>Metazoa</taxon>
        <taxon>Spiralia</taxon>
        <taxon>Lophotrochozoa</taxon>
        <taxon>Annelida</taxon>
        <taxon>Polychaeta</taxon>
        <taxon>Sedentaria</taxon>
        <taxon>Canalipalpata</taxon>
        <taxon>Sabellida</taxon>
        <taxon>Oweniida</taxon>
        <taxon>Oweniidae</taxon>
        <taxon>Owenia</taxon>
    </lineage>
</organism>
<keyword evidence="2" id="KW-1133">Transmembrane helix</keyword>
<dbReference type="AlphaFoldDB" id="A0A8S4PWR4"/>
<dbReference type="GO" id="GO:0098793">
    <property type="term" value="C:presynapse"/>
    <property type="evidence" value="ECO:0007669"/>
    <property type="project" value="GOC"/>
</dbReference>
<dbReference type="SUPFAM" id="SSF49562">
    <property type="entry name" value="C2 domain (Calcium/lipid-binding domain, CaLB)"/>
    <property type="match status" value="2"/>
</dbReference>
<feature type="domain" description="C2" evidence="3">
    <location>
        <begin position="246"/>
        <end position="370"/>
    </location>
</feature>
<dbReference type="Pfam" id="PF00168">
    <property type="entry name" value="C2"/>
    <property type="match status" value="2"/>
</dbReference>
<dbReference type="GO" id="GO:0006906">
    <property type="term" value="P:vesicle fusion"/>
    <property type="evidence" value="ECO:0007669"/>
    <property type="project" value="TreeGrafter"/>
</dbReference>
<evidence type="ECO:0000313" key="4">
    <source>
        <dbReference type="EMBL" id="CAH1797868.1"/>
    </source>
</evidence>
<keyword evidence="5" id="KW-1185">Reference proteome</keyword>
<protein>
    <recommendedName>
        <fullName evidence="3">C2 domain-containing protein</fullName>
    </recommendedName>
</protein>
<dbReference type="SMART" id="SM00239">
    <property type="entry name" value="C2"/>
    <property type="match status" value="2"/>
</dbReference>
<feature type="transmembrane region" description="Helical" evidence="2">
    <location>
        <begin position="6"/>
        <end position="30"/>
    </location>
</feature>
<reference evidence="4" key="1">
    <citation type="submission" date="2022-03" db="EMBL/GenBank/DDBJ databases">
        <authorList>
            <person name="Martin C."/>
        </authorList>
    </citation>
    <scope>NUCLEOTIDE SEQUENCE</scope>
</reference>
<dbReference type="GO" id="GO:0005886">
    <property type="term" value="C:plasma membrane"/>
    <property type="evidence" value="ECO:0007669"/>
    <property type="project" value="TreeGrafter"/>
</dbReference>
<sequence>MDLPIWVLFLTGIGVLLFLVLVGIGIYHLAKYLLERRKKLKEQQSFEKTYRINLGDSIFEENPMPFLPEYWNKRRKKEKSKPWVDSEQSDPQHQKYEDNFDEIFRCGKSLVPVRSAHRAKKSTDSELDHLTPTTSALDLDRSSRTPLKQADPLWYDTSSTSRKNISEFEETECDASTPRQLDDLNFYGRMDYGSRSLSSADVRNLKEQFDERQYRSTDQLSSSFGEFGGPKSRTASAIDLNKSPSQMDTSKPFLKFSVILGPDGNIGVTLFEVIDIPRKYHKSTFYIRVNFFPKVKKPQTTRFIKIYTEPIAVFNECFEFCGIDQVDLEKSILRFCLMARDSGVGKDKMVGDLVINCSRLEWSESSTIYFRQLSTKRIMKRGTTSRNMMHMDLGKLFVVLQNQPQANRIKVFIKRATDLPNVNLVSAVLPEHYVIVNLLKNCKHVTYKETRAQKGQNPVWNEPFLFDISNDELHDYSIEFIIMRGRLFHKDGVLGHVVVGSRNTNKRECVVVGSRTTNKRGIDHWNDFIHPAHGLETAKWHDVLPVVSYIDDESKQPFY</sequence>
<evidence type="ECO:0000256" key="2">
    <source>
        <dbReference type="SAM" id="Phobius"/>
    </source>
</evidence>
<dbReference type="OrthoDB" id="5915960at2759"/>
<dbReference type="Gene3D" id="2.60.40.150">
    <property type="entry name" value="C2 domain"/>
    <property type="match status" value="2"/>
</dbReference>
<dbReference type="GO" id="GO:0070382">
    <property type="term" value="C:exocytic vesicle"/>
    <property type="evidence" value="ECO:0007669"/>
    <property type="project" value="TreeGrafter"/>
</dbReference>
<gene>
    <name evidence="4" type="ORF">OFUS_LOCUS22082</name>
</gene>
<dbReference type="GO" id="GO:0000149">
    <property type="term" value="F:SNARE binding"/>
    <property type="evidence" value="ECO:0007669"/>
    <property type="project" value="TreeGrafter"/>
</dbReference>
<dbReference type="PANTHER" id="PTHR10024">
    <property type="entry name" value="SYNAPTOTAGMIN"/>
    <property type="match status" value="1"/>
</dbReference>
<dbReference type="GO" id="GO:0001786">
    <property type="term" value="F:phosphatidylserine binding"/>
    <property type="evidence" value="ECO:0007669"/>
    <property type="project" value="TreeGrafter"/>
</dbReference>
<feature type="region of interest" description="Disordered" evidence="1">
    <location>
        <begin position="117"/>
        <end position="143"/>
    </location>
</feature>
<dbReference type="GO" id="GO:0005544">
    <property type="term" value="F:calcium-dependent phospholipid binding"/>
    <property type="evidence" value="ECO:0007669"/>
    <property type="project" value="TreeGrafter"/>
</dbReference>
<keyword evidence="2" id="KW-0812">Transmembrane</keyword>
<evidence type="ECO:0000259" key="3">
    <source>
        <dbReference type="PROSITE" id="PS50004"/>
    </source>
</evidence>